<dbReference type="Pfam" id="PF00535">
    <property type="entry name" value="Glycos_transf_2"/>
    <property type="match status" value="1"/>
</dbReference>
<keyword evidence="2" id="KW-0328">Glycosyltransferase</keyword>
<dbReference type="SUPFAM" id="SSF53448">
    <property type="entry name" value="Nucleotide-diphospho-sugar transferases"/>
    <property type="match status" value="1"/>
</dbReference>
<evidence type="ECO:0000313" key="6">
    <source>
        <dbReference type="Proteomes" id="UP000594042"/>
    </source>
</evidence>
<dbReference type="PANTHER" id="PTHR43179">
    <property type="entry name" value="RHAMNOSYLTRANSFERASE WBBL"/>
    <property type="match status" value="1"/>
</dbReference>
<gene>
    <name evidence="5" type="ORF">Cop2CBH44_15880</name>
</gene>
<feature type="domain" description="Glycosyltransferase 2-like" evidence="4">
    <location>
        <begin position="5"/>
        <end position="168"/>
    </location>
</feature>
<evidence type="ECO:0000313" key="5">
    <source>
        <dbReference type="EMBL" id="BCI63235.1"/>
    </source>
</evidence>
<evidence type="ECO:0000256" key="3">
    <source>
        <dbReference type="ARBA" id="ARBA00022679"/>
    </source>
</evidence>
<name>A0A7G1HTZ4_9BACT</name>
<dbReference type="PANTHER" id="PTHR43179:SF12">
    <property type="entry name" value="GALACTOFURANOSYLTRANSFERASE GLFT2"/>
    <property type="match status" value="1"/>
</dbReference>
<evidence type="ECO:0000259" key="4">
    <source>
        <dbReference type="Pfam" id="PF00535"/>
    </source>
</evidence>
<sequence>MDGISVVIPTLNRESFLTNTIEYLSKQVFDKPYEIIIVDQSPKPNQKFEDLGNEVHYHHVTMFKGLPEARNYGAQCARYDYILYLDDDIECNENLLAEHYKYISQQHIGIVAGGITEKYKENPKSRNTGVFHFFSATPERGFHLMKNGYVDHAGGGNYSIKRDVFYKVGGVDEYLNVGAALYEETDICLRVKKSGYKVFFNYNAHIWHLAAPTGGCRVLDIEKYIYALVHNRSIIIHRYLNRYQRLTAYFVLVKLVLSYMLAYKNSSLFKVFRKAYTEGRQKASMPPKVTNYRQWKSPSING</sequence>
<proteinExistence type="inferred from homology"/>
<dbReference type="Proteomes" id="UP000594042">
    <property type="component" value="Chromosome"/>
</dbReference>
<reference evidence="6" key="1">
    <citation type="submission" date="2020-07" db="EMBL/GenBank/DDBJ databases">
        <title>Complete genome sequencing of Coprobacter sp. strain 2CBH44.</title>
        <authorList>
            <person name="Sakamoto M."/>
            <person name="Murakami T."/>
            <person name="Mori H."/>
        </authorList>
    </citation>
    <scope>NUCLEOTIDE SEQUENCE [LARGE SCALE GENOMIC DNA]</scope>
    <source>
        <strain evidence="6">2CBH44</strain>
    </source>
</reference>
<dbReference type="KEGG" id="copr:Cop2CBH44_15880"/>
<keyword evidence="6" id="KW-1185">Reference proteome</keyword>
<dbReference type="GO" id="GO:0016757">
    <property type="term" value="F:glycosyltransferase activity"/>
    <property type="evidence" value="ECO:0007669"/>
    <property type="project" value="UniProtKB-KW"/>
</dbReference>
<protein>
    <recommendedName>
        <fullName evidence="4">Glycosyltransferase 2-like domain-containing protein</fullName>
    </recommendedName>
</protein>
<dbReference type="InterPro" id="IPR029044">
    <property type="entry name" value="Nucleotide-diphossugar_trans"/>
</dbReference>
<dbReference type="AlphaFoldDB" id="A0A7G1HTZ4"/>
<organism evidence="5 6">
    <name type="scientific">Coprobacter secundus subsp. similis</name>
    <dbReference type="NCBI Taxonomy" id="2751153"/>
    <lineage>
        <taxon>Bacteria</taxon>
        <taxon>Pseudomonadati</taxon>
        <taxon>Bacteroidota</taxon>
        <taxon>Bacteroidia</taxon>
        <taxon>Bacteroidales</taxon>
        <taxon>Barnesiellaceae</taxon>
        <taxon>Coprobacter</taxon>
    </lineage>
</organism>
<dbReference type="EMBL" id="AP023322">
    <property type="protein sequence ID" value="BCI63235.1"/>
    <property type="molecule type" value="Genomic_DNA"/>
</dbReference>
<evidence type="ECO:0000256" key="2">
    <source>
        <dbReference type="ARBA" id="ARBA00022676"/>
    </source>
</evidence>
<comment type="similarity">
    <text evidence="1">Belongs to the glycosyltransferase 2 family.</text>
</comment>
<keyword evidence="3" id="KW-0808">Transferase</keyword>
<dbReference type="Gene3D" id="3.90.550.10">
    <property type="entry name" value="Spore Coat Polysaccharide Biosynthesis Protein SpsA, Chain A"/>
    <property type="match status" value="1"/>
</dbReference>
<dbReference type="RefSeq" id="WP_021932038.1">
    <property type="nucleotide sequence ID" value="NZ_AP023322.1"/>
</dbReference>
<evidence type="ECO:0000256" key="1">
    <source>
        <dbReference type="ARBA" id="ARBA00006739"/>
    </source>
</evidence>
<accession>A0A7G1HTZ4</accession>
<dbReference type="InterPro" id="IPR001173">
    <property type="entry name" value="Glyco_trans_2-like"/>
</dbReference>